<dbReference type="AlphaFoldDB" id="A8NDR5"/>
<protein>
    <submittedName>
        <fullName evidence="2">Uncharacterized protein</fullName>
    </submittedName>
</protein>
<keyword evidence="1" id="KW-0472">Membrane</keyword>
<accession>A8NDR5</accession>
<evidence type="ECO:0000313" key="3">
    <source>
        <dbReference type="Proteomes" id="UP000001861"/>
    </source>
</evidence>
<keyword evidence="1" id="KW-0812">Transmembrane</keyword>
<dbReference type="KEGG" id="cci:CC1G_10686"/>
<reference evidence="2 3" key="1">
    <citation type="journal article" date="2010" name="Proc. Natl. Acad. Sci. U.S.A.">
        <title>Insights into evolution of multicellular fungi from the assembled chromosomes of the mushroom Coprinopsis cinerea (Coprinus cinereus).</title>
        <authorList>
            <person name="Stajich J.E."/>
            <person name="Wilke S.K."/>
            <person name="Ahren D."/>
            <person name="Au C.H."/>
            <person name="Birren B.W."/>
            <person name="Borodovsky M."/>
            <person name="Burns C."/>
            <person name="Canback B."/>
            <person name="Casselton L.A."/>
            <person name="Cheng C.K."/>
            <person name="Deng J."/>
            <person name="Dietrich F.S."/>
            <person name="Fargo D.C."/>
            <person name="Farman M.L."/>
            <person name="Gathman A.C."/>
            <person name="Goldberg J."/>
            <person name="Guigo R."/>
            <person name="Hoegger P.J."/>
            <person name="Hooker J.B."/>
            <person name="Huggins A."/>
            <person name="James T.Y."/>
            <person name="Kamada T."/>
            <person name="Kilaru S."/>
            <person name="Kodira C."/>
            <person name="Kues U."/>
            <person name="Kupfer D."/>
            <person name="Kwan H.S."/>
            <person name="Lomsadze A."/>
            <person name="Li W."/>
            <person name="Lilly W.W."/>
            <person name="Ma L.J."/>
            <person name="Mackey A.J."/>
            <person name="Manning G."/>
            <person name="Martin F."/>
            <person name="Muraguchi H."/>
            <person name="Natvig D.O."/>
            <person name="Palmerini H."/>
            <person name="Ramesh M.A."/>
            <person name="Rehmeyer C.J."/>
            <person name="Roe B.A."/>
            <person name="Shenoy N."/>
            <person name="Stanke M."/>
            <person name="Ter-Hovhannisyan V."/>
            <person name="Tunlid A."/>
            <person name="Velagapudi R."/>
            <person name="Vision T.J."/>
            <person name="Zeng Q."/>
            <person name="Zolan M.E."/>
            <person name="Pukkila P.J."/>
        </authorList>
    </citation>
    <scope>NUCLEOTIDE SEQUENCE [LARGE SCALE GENOMIC DNA]</scope>
    <source>
        <strain evidence="3">Okayama-7 / 130 / ATCC MYA-4618 / FGSC 9003</strain>
    </source>
</reference>
<evidence type="ECO:0000313" key="2">
    <source>
        <dbReference type="EMBL" id="EAU88990.2"/>
    </source>
</evidence>
<dbReference type="HOGENOM" id="CLU_2003795_0_0_1"/>
<proteinExistence type="predicted"/>
<keyword evidence="1" id="KW-1133">Transmembrane helix</keyword>
<organism evidence="2 3">
    <name type="scientific">Coprinopsis cinerea (strain Okayama-7 / 130 / ATCC MYA-4618 / FGSC 9003)</name>
    <name type="common">Inky cap fungus</name>
    <name type="synonym">Hormographiella aspergillata</name>
    <dbReference type="NCBI Taxonomy" id="240176"/>
    <lineage>
        <taxon>Eukaryota</taxon>
        <taxon>Fungi</taxon>
        <taxon>Dikarya</taxon>
        <taxon>Basidiomycota</taxon>
        <taxon>Agaricomycotina</taxon>
        <taxon>Agaricomycetes</taxon>
        <taxon>Agaricomycetidae</taxon>
        <taxon>Agaricales</taxon>
        <taxon>Agaricineae</taxon>
        <taxon>Psathyrellaceae</taxon>
        <taxon>Coprinopsis</taxon>
    </lineage>
</organism>
<keyword evidence="3" id="KW-1185">Reference proteome</keyword>
<dbReference type="VEuPathDB" id="FungiDB:CC1G_10686"/>
<name>A8NDR5_COPC7</name>
<comment type="caution">
    <text evidence="2">The sequence shown here is derived from an EMBL/GenBank/DDBJ whole genome shotgun (WGS) entry which is preliminary data.</text>
</comment>
<feature type="transmembrane region" description="Helical" evidence="1">
    <location>
        <begin position="40"/>
        <end position="63"/>
    </location>
</feature>
<dbReference type="OrthoDB" id="3350812at2759"/>
<dbReference type="GeneID" id="6009328"/>
<dbReference type="InParanoid" id="A8NDR5"/>
<dbReference type="Proteomes" id="UP000001861">
    <property type="component" value="Unassembled WGS sequence"/>
</dbReference>
<gene>
    <name evidence="2" type="ORF">CC1G_10686</name>
</gene>
<dbReference type="EMBL" id="AACS02000002">
    <property type="protein sequence ID" value="EAU88990.2"/>
    <property type="molecule type" value="Genomic_DNA"/>
</dbReference>
<feature type="transmembrane region" description="Helical" evidence="1">
    <location>
        <begin position="84"/>
        <end position="106"/>
    </location>
</feature>
<evidence type="ECO:0000256" key="1">
    <source>
        <dbReference type="SAM" id="Phobius"/>
    </source>
</evidence>
<sequence length="124" mass="13583">MSLVGTYLSLLGTFTGASDGLVMGCPTHPTVSGKPHDHLITISFAILLYSGMAMMVLSVYYGLRRYWRSLKRSPLVKVFYRDGTVYFIALAGMSILNGVAALLLPLQFRLVMTTWSYTPPCAPG</sequence>
<dbReference type="RefSeq" id="XP_001832837.2">
    <property type="nucleotide sequence ID" value="XM_001832785.2"/>
</dbReference>